<feature type="compositionally biased region" description="Basic and acidic residues" evidence="1">
    <location>
        <begin position="19"/>
        <end position="35"/>
    </location>
</feature>
<feature type="region of interest" description="Disordered" evidence="1">
    <location>
        <begin position="16"/>
        <end position="41"/>
    </location>
</feature>
<protein>
    <submittedName>
        <fullName evidence="2">Uncharacterized protein</fullName>
    </submittedName>
</protein>
<organism evidence="2 3">
    <name type="scientific">Natribaculum luteum</name>
    <dbReference type="NCBI Taxonomy" id="1586232"/>
    <lineage>
        <taxon>Archaea</taxon>
        <taxon>Methanobacteriati</taxon>
        <taxon>Methanobacteriota</taxon>
        <taxon>Stenosarchaea group</taxon>
        <taxon>Halobacteria</taxon>
        <taxon>Halobacteriales</taxon>
        <taxon>Natrialbaceae</taxon>
        <taxon>Natribaculum</taxon>
    </lineage>
</organism>
<evidence type="ECO:0000256" key="1">
    <source>
        <dbReference type="SAM" id="MobiDB-lite"/>
    </source>
</evidence>
<dbReference type="Proteomes" id="UP001595821">
    <property type="component" value="Unassembled WGS sequence"/>
</dbReference>
<dbReference type="EMBL" id="JBHSDJ010000011">
    <property type="protein sequence ID" value="MFC4246090.1"/>
    <property type="molecule type" value="Genomic_DNA"/>
</dbReference>
<name>A0ABD5NWC4_9EURY</name>
<evidence type="ECO:0000313" key="2">
    <source>
        <dbReference type="EMBL" id="MFC4246090.1"/>
    </source>
</evidence>
<reference evidence="2 3" key="1">
    <citation type="journal article" date="2014" name="Int. J. Syst. Evol. Microbiol.">
        <title>Complete genome sequence of Corynebacterium casei LMG S-19264T (=DSM 44701T), isolated from a smear-ripened cheese.</title>
        <authorList>
            <consortium name="US DOE Joint Genome Institute (JGI-PGF)"/>
            <person name="Walter F."/>
            <person name="Albersmeier A."/>
            <person name="Kalinowski J."/>
            <person name="Ruckert C."/>
        </authorList>
    </citation>
    <scope>NUCLEOTIDE SEQUENCE [LARGE SCALE GENOMIC DNA]</scope>
    <source>
        <strain evidence="2 3">IBRC-M 10912</strain>
    </source>
</reference>
<comment type="caution">
    <text evidence="2">The sequence shown here is derived from an EMBL/GenBank/DDBJ whole genome shotgun (WGS) entry which is preliminary data.</text>
</comment>
<proteinExistence type="predicted"/>
<accession>A0ABD5NWC4</accession>
<dbReference type="GeneID" id="76530272"/>
<dbReference type="AlphaFoldDB" id="A0ABD5NWC4"/>
<gene>
    <name evidence="2" type="ORF">ACFOZ7_03645</name>
</gene>
<evidence type="ECO:0000313" key="3">
    <source>
        <dbReference type="Proteomes" id="UP001595821"/>
    </source>
</evidence>
<dbReference type="RefSeq" id="WP_265781579.1">
    <property type="nucleotide sequence ID" value="NZ_CP095397.1"/>
</dbReference>
<sequence length="41" mass="4601">MAVELQVTRTEFTVLSRPEGARDASRSFDARRTADEGEMTI</sequence>